<sequence length="94" mass="11073">MSTPDRVIEKVKLLRKIERQRAELSAGRLEWLEATAKVDRGWVKFIDMRKYLVLGSSVLAIYGIRHPSKVVRWSRRAFGIWGTVQLFRRNFIKS</sequence>
<dbReference type="OrthoDB" id="6504948at2"/>
<dbReference type="EMBL" id="JMPJ01000017">
    <property type="protein sequence ID" value="KFC85645.1"/>
    <property type="molecule type" value="Genomic_DNA"/>
</dbReference>
<dbReference type="Pfam" id="PF13997">
    <property type="entry name" value="YqjK"/>
    <property type="match status" value="1"/>
</dbReference>
<reference evidence="1 2" key="1">
    <citation type="submission" date="2014-05" db="EMBL/GenBank/DDBJ databases">
        <title>ATOL: Assembling a taxonomically balanced genome-scale reconstruction of the evolutionary history of the Enterobacteriaceae.</title>
        <authorList>
            <person name="Plunkett G.III."/>
            <person name="Neeno-Eckwall E.C."/>
            <person name="Glasner J.D."/>
            <person name="Perna N.T."/>
        </authorList>
    </citation>
    <scope>NUCLEOTIDE SEQUENCE [LARGE SCALE GENOMIC DNA]</scope>
    <source>
        <strain evidence="1 2">ATCC 33852</strain>
    </source>
</reference>
<dbReference type="eggNOG" id="ENOG5032ZVT">
    <property type="taxonomic scope" value="Bacteria"/>
</dbReference>
<dbReference type="AlphaFoldDB" id="A0A085GPK0"/>
<dbReference type="Proteomes" id="UP000028640">
    <property type="component" value="Unassembled WGS sequence"/>
</dbReference>
<organism evidence="1 2">
    <name type="scientific">Ewingella americana (strain ATCC 33852 / DSM 4580 / CCUG 14506 / JCM 5911 / LMG 7869 / NCTC 12157 / CDC 1468-78)</name>
    <dbReference type="NCBI Taxonomy" id="910964"/>
    <lineage>
        <taxon>Bacteria</taxon>
        <taxon>Pseudomonadati</taxon>
        <taxon>Pseudomonadota</taxon>
        <taxon>Gammaproteobacteria</taxon>
        <taxon>Enterobacterales</taxon>
        <taxon>Yersiniaceae</taxon>
        <taxon>Ewingella</taxon>
    </lineage>
</organism>
<dbReference type="STRING" id="910964.GEAM_0117"/>
<keyword evidence="2" id="KW-1185">Reference proteome</keyword>
<comment type="caution">
    <text evidence="1">The sequence shown here is derived from an EMBL/GenBank/DDBJ whole genome shotgun (WGS) entry which is preliminary data.</text>
</comment>
<gene>
    <name evidence="1" type="ORF">GEAM_0117</name>
</gene>
<dbReference type="GeneID" id="78381051"/>
<protein>
    <submittedName>
        <fullName evidence="1">Inner membrane protein</fullName>
    </submittedName>
</protein>
<name>A0A085GPK0_EWIA3</name>
<evidence type="ECO:0000313" key="1">
    <source>
        <dbReference type="EMBL" id="KFC85645.1"/>
    </source>
</evidence>
<dbReference type="RefSeq" id="WP_034786776.1">
    <property type="nucleotide sequence ID" value="NZ_JMPJ01000017.1"/>
</dbReference>
<dbReference type="InterPro" id="IPR025612">
    <property type="entry name" value="YqjK"/>
</dbReference>
<evidence type="ECO:0000313" key="2">
    <source>
        <dbReference type="Proteomes" id="UP000028640"/>
    </source>
</evidence>
<proteinExistence type="predicted"/>
<accession>A0A085GPK0</accession>